<evidence type="ECO:0000313" key="4">
    <source>
        <dbReference type="Proteomes" id="UP000183185"/>
    </source>
</evidence>
<dbReference type="InterPro" id="IPR041223">
    <property type="entry name" value="ApeA_NTD"/>
</dbReference>
<evidence type="ECO:0000259" key="2">
    <source>
        <dbReference type="Pfam" id="PF18862"/>
    </source>
</evidence>
<dbReference type="InterPro" id="IPR041229">
    <property type="entry name" value="HEPN_Apea"/>
</dbReference>
<dbReference type="Proteomes" id="UP000183185">
    <property type="component" value="Unassembled WGS sequence"/>
</dbReference>
<proteinExistence type="predicted"/>
<dbReference type="AlphaFoldDB" id="A0AA44KVM0"/>
<evidence type="ECO:0000313" key="3">
    <source>
        <dbReference type="EMBL" id="OJE45049.1"/>
    </source>
</evidence>
<evidence type="ECO:0000259" key="1">
    <source>
        <dbReference type="Pfam" id="PF18739"/>
    </source>
</evidence>
<protein>
    <recommendedName>
        <fullName evidence="5">ApeA N-terminal domain-containing protein</fullName>
    </recommendedName>
</protein>
<name>A0AA44KVM0_9BACI</name>
<feature type="domain" description="Apea-like HEPN" evidence="1">
    <location>
        <begin position="317"/>
        <end position="461"/>
    </location>
</feature>
<reference evidence="3 4" key="1">
    <citation type="submission" date="2016-06" db="EMBL/GenBank/DDBJ databases">
        <title>First insights into the genetic diversity and population structure of in the Bacillus cereus group bacteria from diverse marine environments.</title>
        <authorList>
            <person name="Liu Y."/>
            <person name="Lai Q."/>
            <person name="Shao Z."/>
        </authorList>
    </citation>
    <scope>NUCLEOTIDE SEQUENCE [LARGE SCALE GENOMIC DNA]</scope>
    <source>
        <strain evidence="3 4">TD42</strain>
    </source>
</reference>
<gene>
    <name evidence="3" type="ORF">BAQ49_07800</name>
</gene>
<dbReference type="Pfam" id="PF18862">
    <property type="entry name" value="ApeA_NTD1"/>
    <property type="match status" value="1"/>
</dbReference>
<comment type="caution">
    <text evidence="3">The sequence shown here is derived from an EMBL/GenBank/DDBJ whole genome shotgun (WGS) entry which is preliminary data.</text>
</comment>
<accession>A0AA44KVM0</accession>
<sequence>MKTIKLMKQTMIDEFEVDGFWFNPNNPNHKVHGKLSFSPKDTYLNLFGSLTQSADDPLSLRQGIHFDTICGETLSGELVSLFHIIQTSNRTSFSGYPSQTYKFNFMIVGGHFSSADDLLFEKVSFNSTYLESFMNSSPYTYDFEHDENGFMKSTSASFKHPEISKWEIPSIDCIFSTNSNFNFSTSGYKNVSMEFKALLDLVSNSPQNYTWFLDNIYKLLNLFSLFIGKEQFLKDLIFKIKDTPEVQNNKYKVFFTQQDFKEGKDIDSIKCITFLDIKDNLAIYLNTWFLLYNELEPIYNLYLDTKYQGIYEEWKFLNYTRILEGYHRLRFKNSTFCNPSDYDQIKDEIITNLEEIITDDKLQDLKKNIQNSISYAYEYPFKKRLIDVANSIDAPIFNRVFKNKKDMKGFMNKVKETRNKMTHPQTEDSNIFRNYKLYLANIRLSALIHALILIDLGFASDYIENKLFYLYYNLETAKKELN</sequence>
<dbReference type="RefSeq" id="WP_071745871.1">
    <property type="nucleotide sequence ID" value="NZ_MACH01000087.1"/>
</dbReference>
<feature type="domain" description="ApeA N-terminal" evidence="2">
    <location>
        <begin position="17"/>
        <end position="288"/>
    </location>
</feature>
<evidence type="ECO:0008006" key="5">
    <source>
        <dbReference type="Google" id="ProtNLM"/>
    </source>
</evidence>
<dbReference type="EMBL" id="MACH01000087">
    <property type="protein sequence ID" value="OJE45049.1"/>
    <property type="molecule type" value="Genomic_DNA"/>
</dbReference>
<dbReference type="Pfam" id="PF18739">
    <property type="entry name" value="HEPN_Apea"/>
    <property type="match status" value="1"/>
</dbReference>
<organism evidence="3 4">
    <name type="scientific">Bacillus proteolyticus</name>
    <dbReference type="NCBI Taxonomy" id="2026192"/>
    <lineage>
        <taxon>Bacteria</taxon>
        <taxon>Bacillati</taxon>
        <taxon>Bacillota</taxon>
        <taxon>Bacilli</taxon>
        <taxon>Bacillales</taxon>
        <taxon>Bacillaceae</taxon>
        <taxon>Bacillus</taxon>
        <taxon>Bacillus cereus group</taxon>
    </lineage>
</organism>